<sequence>MNMGIHKLTGFIDKNQHLLHEHQLHNSSVVIDGNNFYHFIYGACHVQCSFGGDYDIYRKSIITIFDSFKKCGVTPYVVMDGAYTRDGRKLKTSLSRAASRIQLVKAMIYNQRGHVLPALAYETFMQTLSELGIHHATCQFEADTEIAILANKLQCPVISNDSDFYIFDLSNGFLPLDYIDFRPLRTGESSQSYLHCHIYHVDEFIKSFEGLSRTMLPVFASLLGNDFIEPSAFNAFYAKFKVPKLVSKKFSVPPKLAKVISALHWLHTQVENNDISAIKSQILSFVNPLKKSKVERMFISSVNGYIDIDNFTGFDLFSYFTKGCVDWHKCQDPDFSYYNGAPFPDWFVQSVCKGEITPSVLNAAVLHRVIIPTQVENLKFSTSYSCSSYLRKVLYSIVMKDDPPKIDSTVTNEIVSCKEVSIVEVEKSINAQFDDGSEAHAENIAENKIKSEDNTSENVQSRHGDNEGEDVDVEEEESEDDETNEHIVIEEEGSETDILSPFRLKQVCVEEYNRVNRNLKKCYIEAAETICSMSVPGLSEIDSLSPDHRKSLLISTLQVELDFLNNFPPSMQLFMACVIYWVRNADPRIRASHIDSVLLGNIFLKVLCHLKENKCLCKAKQKCLSHDNKDNSTKAISDSKIIVDIDNTCLDCNIDSLKHVKQNLDKYHKKTPTFNRNNFFDPNIVHDFAQLQACMLDTINLNKVLHFPLPTMRPSEIINGTFLYNIFSDLQSRPKPDLFVTAMLNNNQQLCSLFHSLKTSVVNTVGFDCLEPESATKSKRKAKRQKCKNGMPKIVCSVKTSSHSSNSEEESNPVTVAGVDIHNRFNLLCLES</sequence>
<evidence type="ECO:0000313" key="4">
    <source>
        <dbReference type="RefSeq" id="XP_055892568.1"/>
    </source>
</evidence>
<organism evidence="3 4">
    <name type="scientific">Biomphalaria glabrata</name>
    <name type="common">Bloodfluke planorb</name>
    <name type="synonym">Freshwater snail</name>
    <dbReference type="NCBI Taxonomy" id="6526"/>
    <lineage>
        <taxon>Eukaryota</taxon>
        <taxon>Metazoa</taxon>
        <taxon>Spiralia</taxon>
        <taxon>Lophotrochozoa</taxon>
        <taxon>Mollusca</taxon>
        <taxon>Gastropoda</taxon>
        <taxon>Heterobranchia</taxon>
        <taxon>Euthyneura</taxon>
        <taxon>Panpulmonata</taxon>
        <taxon>Hygrophila</taxon>
        <taxon>Lymnaeoidea</taxon>
        <taxon>Planorbidae</taxon>
        <taxon>Biomphalaria</taxon>
    </lineage>
</organism>
<dbReference type="AlphaFoldDB" id="A0A9W3AZC7"/>
<dbReference type="OMA" id="DARCWYE"/>
<dbReference type="Gene3D" id="3.40.50.1010">
    <property type="entry name" value="5'-nuclease"/>
    <property type="match status" value="1"/>
</dbReference>
<dbReference type="InterPro" id="IPR029060">
    <property type="entry name" value="PIN-like_dom_sf"/>
</dbReference>
<dbReference type="GeneID" id="106066876"/>
<reference evidence="4" key="1">
    <citation type="submission" date="2025-08" db="UniProtKB">
        <authorList>
            <consortium name="RefSeq"/>
        </authorList>
    </citation>
    <scope>IDENTIFICATION</scope>
</reference>
<dbReference type="RefSeq" id="XP_055892568.1">
    <property type="nucleotide sequence ID" value="XM_056036593.1"/>
</dbReference>
<feature type="compositionally biased region" description="Acidic residues" evidence="2">
    <location>
        <begin position="467"/>
        <end position="483"/>
    </location>
</feature>
<dbReference type="Proteomes" id="UP001165740">
    <property type="component" value="Chromosome 7"/>
</dbReference>
<proteinExistence type="inferred from homology"/>
<evidence type="ECO:0000256" key="1">
    <source>
        <dbReference type="ARBA" id="ARBA00007398"/>
    </source>
</evidence>
<feature type="region of interest" description="Disordered" evidence="2">
    <location>
        <begin position="444"/>
        <end position="484"/>
    </location>
</feature>
<feature type="compositionally biased region" description="Basic and acidic residues" evidence="2">
    <location>
        <begin position="444"/>
        <end position="453"/>
    </location>
</feature>
<keyword evidence="3" id="KW-1185">Reference proteome</keyword>
<dbReference type="PANTHER" id="PTHR15665">
    <property type="entry name" value="ASTEROID PROTEIN"/>
    <property type="match status" value="1"/>
</dbReference>
<name>A0A9W3AZC7_BIOGL</name>
<dbReference type="OrthoDB" id="25987at2759"/>
<dbReference type="SUPFAM" id="SSF88723">
    <property type="entry name" value="PIN domain-like"/>
    <property type="match status" value="1"/>
</dbReference>
<evidence type="ECO:0000313" key="3">
    <source>
        <dbReference type="Proteomes" id="UP001165740"/>
    </source>
</evidence>
<comment type="similarity">
    <text evidence="1">Belongs to the asteroid family.</text>
</comment>
<protein>
    <submittedName>
        <fullName evidence="4">Protein asteroid-like isoform X1</fullName>
    </submittedName>
</protein>
<dbReference type="PANTHER" id="PTHR15665:SF1">
    <property type="entry name" value="PROTEIN ASTEROID HOMOLOG 1"/>
    <property type="match status" value="1"/>
</dbReference>
<gene>
    <name evidence="4" type="primary">LOC106066876</name>
</gene>
<dbReference type="InterPro" id="IPR026832">
    <property type="entry name" value="Asteroid"/>
</dbReference>
<evidence type="ECO:0000256" key="2">
    <source>
        <dbReference type="SAM" id="MobiDB-lite"/>
    </source>
</evidence>
<accession>A0A9W3AZC7</accession>